<evidence type="ECO:0000313" key="2">
    <source>
        <dbReference type="EMBL" id="MRX72064.1"/>
    </source>
</evidence>
<evidence type="ECO:0000313" key="3">
    <source>
        <dbReference type="Proteomes" id="UP000448867"/>
    </source>
</evidence>
<evidence type="ECO:0000259" key="1">
    <source>
        <dbReference type="Pfam" id="PF08823"/>
    </source>
</evidence>
<name>A0A7X2LZT5_9BACI</name>
<dbReference type="Proteomes" id="UP000448867">
    <property type="component" value="Unassembled WGS sequence"/>
</dbReference>
<dbReference type="PANTHER" id="PTHR39328:SF1">
    <property type="entry name" value="BLL2871 PROTEIN"/>
    <property type="match status" value="1"/>
</dbReference>
<keyword evidence="3" id="KW-1185">Reference proteome</keyword>
<proteinExistence type="predicted"/>
<dbReference type="Pfam" id="PF06267">
    <property type="entry name" value="DUF1028"/>
    <property type="match status" value="1"/>
</dbReference>
<reference evidence="2 3" key="1">
    <citation type="submission" date="2019-11" db="EMBL/GenBank/DDBJ databases">
        <title>Bacillus lacus genome.</title>
        <authorList>
            <person name="Allen C.J."/>
            <person name="Newman J.D."/>
        </authorList>
    </citation>
    <scope>NUCLEOTIDE SEQUENCE [LARGE SCALE GENOMIC DNA]</scope>
    <source>
        <strain evidence="2 3">KCTC 33946</strain>
    </source>
</reference>
<dbReference type="InterPro" id="IPR014927">
    <property type="entry name" value="PG-bd_2"/>
</dbReference>
<dbReference type="PANTHER" id="PTHR39328">
    <property type="entry name" value="BLL2871 PROTEIN"/>
    <property type="match status" value="1"/>
</dbReference>
<feature type="domain" description="Putative peptidoglycan binding" evidence="1">
    <location>
        <begin position="206"/>
        <end position="277"/>
    </location>
</feature>
<dbReference type="RefSeq" id="WP_154307198.1">
    <property type="nucleotide sequence ID" value="NZ_WKKI01000010.1"/>
</dbReference>
<dbReference type="Pfam" id="PF08823">
    <property type="entry name" value="PG_binding_2"/>
    <property type="match status" value="1"/>
</dbReference>
<organism evidence="2 3">
    <name type="scientific">Metabacillus lacus</name>
    <dbReference type="NCBI Taxonomy" id="1983721"/>
    <lineage>
        <taxon>Bacteria</taxon>
        <taxon>Bacillati</taxon>
        <taxon>Bacillota</taxon>
        <taxon>Bacilli</taxon>
        <taxon>Bacillales</taxon>
        <taxon>Bacillaceae</taxon>
        <taxon>Metabacillus</taxon>
    </lineage>
</organism>
<dbReference type="InterPro" id="IPR010430">
    <property type="entry name" value="DUF1028"/>
</dbReference>
<protein>
    <submittedName>
        <fullName evidence="2">DUF1028 domain-containing protein</fullName>
    </submittedName>
</protein>
<sequence>MTYSIVGYDPKEREWGIAVQSKFLAVGAVVPFASAEIGAIATQSYANTSYGPSALQLMAEGRKAEDIILLLTKDDPDRELRQFGIVDAEGGSATYTGKECYNWAGGTAGRHFAAQGNILVSRETVDAMATSFLETEGTLAHRLLTALESGQAAGGDSRGQQSASLTVVKAGGGYGGFNDRYIDLRVDDHAEPISELKRLLSLHQLYFHETKEENIVKIQGEIESELVKQLLRLNYLKSANPDVSLLLETYKTYLHTENFEMREQKEGYLDLEVLSFMQQSR</sequence>
<dbReference type="SUPFAM" id="SSF56235">
    <property type="entry name" value="N-terminal nucleophile aminohydrolases (Ntn hydrolases)"/>
    <property type="match status" value="1"/>
</dbReference>
<comment type="caution">
    <text evidence="2">The sequence shown here is derived from an EMBL/GenBank/DDBJ whole genome shotgun (WGS) entry which is preliminary data.</text>
</comment>
<dbReference type="OrthoDB" id="9790012at2"/>
<dbReference type="InterPro" id="IPR029055">
    <property type="entry name" value="Ntn_hydrolases_N"/>
</dbReference>
<dbReference type="EMBL" id="WKKI01000010">
    <property type="protein sequence ID" value="MRX72064.1"/>
    <property type="molecule type" value="Genomic_DNA"/>
</dbReference>
<accession>A0A7X2LZT5</accession>
<gene>
    <name evidence="2" type="ORF">GJU40_07750</name>
</gene>
<dbReference type="AlphaFoldDB" id="A0A7X2LZT5"/>
<dbReference type="Gene3D" id="3.60.20.10">
    <property type="entry name" value="Glutamine Phosphoribosylpyrophosphate, subunit 1, domain 1"/>
    <property type="match status" value="1"/>
</dbReference>